<feature type="chain" id="PRO_5038531904" evidence="1">
    <location>
        <begin position="20"/>
        <end position="120"/>
    </location>
</feature>
<keyword evidence="1" id="KW-0732">Signal</keyword>
<accession>A0A0P6SJN8</accession>
<evidence type="ECO:0000313" key="3">
    <source>
        <dbReference type="Proteomes" id="UP000049578"/>
    </source>
</evidence>
<dbReference type="EMBL" id="LHQM01000013">
    <property type="protein sequence ID" value="KPJ22502.1"/>
    <property type="molecule type" value="Genomic_DNA"/>
</dbReference>
<organism evidence="2 3">
    <name type="scientific">Streptococcus phocae</name>
    <dbReference type="NCBI Taxonomy" id="119224"/>
    <lineage>
        <taxon>Bacteria</taxon>
        <taxon>Bacillati</taxon>
        <taxon>Bacillota</taxon>
        <taxon>Bacilli</taxon>
        <taxon>Lactobacillales</taxon>
        <taxon>Streptococcaceae</taxon>
        <taxon>Streptococcus</taxon>
    </lineage>
</organism>
<dbReference type="Proteomes" id="UP000049578">
    <property type="component" value="Unassembled WGS sequence"/>
</dbReference>
<evidence type="ECO:0000313" key="2">
    <source>
        <dbReference type="EMBL" id="KPJ22502.1"/>
    </source>
</evidence>
<reference evidence="2 3" key="1">
    <citation type="submission" date="2015-08" db="EMBL/GenBank/DDBJ databases">
        <title>Genome sequence of Streptococcus phocae subsp. phocae ATCC 51973T isolated from liver specimen obtained from seal.</title>
        <authorList>
            <person name="Avendano-Herrera R."/>
        </authorList>
    </citation>
    <scope>NUCLEOTIDE SEQUENCE [LARGE SCALE GENOMIC DNA]</scope>
    <source>
        <strain evidence="2 3">ATCC 51973</strain>
    </source>
</reference>
<comment type="caution">
    <text evidence="2">The sequence shown here is derived from an EMBL/GenBank/DDBJ whole genome shotgun (WGS) entry which is preliminary data.</text>
</comment>
<dbReference type="PATRIC" id="fig|119224.3.peg.433"/>
<dbReference type="RefSeq" id="WP_054278695.1">
    <property type="nucleotide sequence ID" value="NZ_LHQM01000013.1"/>
</dbReference>
<feature type="signal peptide" evidence="1">
    <location>
        <begin position="1"/>
        <end position="19"/>
    </location>
</feature>
<protein>
    <submittedName>
        <fullName evidence="2">Uncharacterized protein</fullName>
    </submittedName>
</protein>
<sequence length="120" mass="13580">MIQLCKKLAISTMAALALAGASLTVSTQMVKADGYDFTEFETEFLNHRAKPGYQELLRFLENIGVDEETAEFYLDFNLNMDFTKTLEEYKTQSIDELKTKVDAEVDRIFEEAAPIPVIGE</sequence>
<keyword evidence="3" id="KW-1185">Reference proteome</keyword>
<gene>
    <name evidence="2" type="ORF">AKK44_04505</name>
</gene>
<name>A0A0P6SJN8_9STRE</name>
<proteinExistence type="predicted"/>
<dbReference type="AlphaFoldDB" id="A0A0P6SJN8"/>
<evidence type="ECO:0000256" key="1">
    <source>
        <dbReference type="SAM" id="SignalP"/>
    </source>
</evidence>